<reference evidence="2 3" key="1">
    <citation type="journal article" date="2017" name="Int. J. Syst. Evol. Microbiol.">
        <title>Ramlibacter monticola sp. nov., isolated from forest soil.</title>
        <authorList>
            <person name="Chaudhary D.K."/>
            <person name="Kim J."/>
        </authorList>
    </citation>
    <scope>NUCLEOTIDE SEQUENCE [LARGE SCALE GENOMIC DNA]</scope>
    <source>
        <strain evidence="2 3">KACC 19175</strain>
    </source>
</reference>
<evidence type="ECO:0000313" key="3">
    <source>
        <dbReference type="Proteomes" id="UP000599109"/>
    </source>
</evidence>
<comment type="caution">
    <text evidence="2">The sequence shown here is derived from an EMBL/GenBank/DDBJ whole genome shotgun (WGS) entry which is preliminary data.</text>
</comment>
<dbReference type="EC" id="3.5.1.4" evidence="2"/>
<name>A0A937CU44_9BURK</name>
<dbReference type="GO" id="GO:0004040">
    <property type="term" value="F:amidase activity"/>
    <property type="evidence" value="ECO:0007669"/>
    <property type="project" value="UniProtKB-EC"/>
</dbReference>
<keyword evidence="3" id="KW-1185">Reference proteome</keyword>
<dbReference type="SUPFAM" id="SSF75304">
    <property type="entry name" value="Amidase signature (AS) enzymes"/>
    <property type="match status" value="1"/>
</dbReference>
<evidence type="ECO:0000313" key="2">
    <source>
        <dbReference type="EMBL" id="MBL0393285.1"/>
    </source>
</evidence>
<proteinExistence type="predicted"/>
<dbReference type="Gene3D" id="3.90.1300.10">
    <property type="entry name" value="Amidase signature (AS) domain"/>
    <property type="match status" value="1"/>
</dbReference>
<dbReference type="EMBL" id="JAEQNE010000005">
    <property type="protein sequence ID" value="MBL0393285.1"/>
    <property type="molecule type" value="Genomic_DNA"/>
</dbReference>
<gene>
    <name evidence="2" type="ORF">JJ685_19265</name>
</gene>
<dbReference type="Pfam" id="PF01425">
    <property type="entry name" value="Amidase"/>
    <property type="match status" value="1"/>
</dbReference>
<organism evidence="2 3">
    <name type="scientific">Ramlibacter monticola</name>
    <dbReference type="NCBI Taxonomy" id="1926872"/>
    <lineage>
        <taxon>Bacteria</taxon>
        <taxon>Pseudomonadati</taxon>
        <taxon>Pseudomonadota</taxon>
        <taxon>Betaproteobacteria</taxon>
        <taxon>Burkholderiales</taxon>
        <taxon>Comamonadaceae</taxon>
        <taxon>Ramlibacter</taxon>
    </lineage>
</organism>
<dbReference type="PANTHER" id="PTHR11895:SF173">
    <property type="entry name" value="GLUTAMYL-TRNA AMIDOTRANSFERASE SUBUNIT A"/>
    <property type="match status" value="1"/>
</dbReference>
<dbReference type="InterPro" id="IPR000120">
    <property type="entry name" value="Amidase"/>
</dbReference>
<dbReference type="InterPro" id="IPR023631">
    <property type="entry name" value="Amidase_dom"/>
</dbReference>
<dbReference type="RefSeq" id="WP_201675958.1">
    <property type="nucleotide sequence ID" value="NZ_JAEQNE010000005.1"/>
</dbReference>
<keyword evidence="2" id="KW-0378">Hydrolase</keyword>
<sequence>MTREALHELSAPALVELYRRREVSPVEVARSVLGHVERWEQYLHALYLLRPEQVLEQARASEARWLKGEPLGLLDGVPVTIKDNIATRGDPTPLGTAASELIPASADAPPAARVREQGAVLLAKTTMPDYGMLSSGLSSFHKLARNPWDLTKTPGGSSAGAGAAAAAGYGPLHLGTDIGGSLRLPAGWCGIFTLKPSLGRVPIDPPYMGRAAGPMTRTVQDAALLMRVLAHPDERDSMSLPAQDIAWSSFDAGSDRLRGLRVGLLLEAGCGLAVDPEVRAAVQKAARAFERAGAVVAPMKPFMTQAMLDGMDHFWRMRSHVDMRSLPPDVKARVLPYIQQWADSAAGLTGEAVFRAFHQFHLTRVAAVNACRPFDYVLAPVSPLPAFAAELPSPTNDPLRPLEHIGFTVPFNMSEQPAASINCGYTAAGLPIGLQIIGKRFDDLGVLQVARAFELVREPQRPWPQPPSEAIHHVD</sequence>
<dbReference type="InterPro" id="IPR036928">
    <property type="entry name" value="AS_sf"/>
</dbReference>
<dbReference type="Proteomes" id="UP000599109">
    <property type="component" value="Unassembled WGS sequence"/>
</dbReference>
<accession>A0A937CU44</accession>
<dbReference type="NCBIfam" id="NF005450">
    <property type="entry name" value="PRK07042.1"/>
    <property type="match status" value="1"/>
</dbReference>
<dbReference type="PANTHER" id="PTHR11895">
    <property type="entry name" value="TRANSAMIDASE"/>
    <property type="match status" value="1"/>
</dbReference>
<protein>
    <submittedName>
        <fullName evidence="2">Amidase</fullName>
        <ecNumber evidence="2">3.5.1.4</ecNumber>
    </submittedName>
</protein>
<feature type="domain" description="Amidase" evidence="1">
    <location>
        <begin position="27"/>
        <end position="446"/>
    </location>
</feature>
<evidence type="ECO:0000259" key="1">
    <source>
        <dbReference type="Pfam" id="PF01425"/>
    </source>
</evidence>
<dbReference type="AlphaFoldDB" id="A0A937CU44"/>